<name>I3EKQ6_NEMP3</name>
<sequence length="1008" mass="117313">MSMLLDKNRSIHIKNYRKLVINALFIIAFLFMLETYLIHQIFTKYTANDIESIQKHEFVCINGEIMHVNPNGPLGLEAVYILHKIGLVERFRLFSPILKVVSTADHNTIPKSDVQEEKEEEEDFIPASLHPTGEPLESIREHYSVFIHLFSFLKRKESIKTQCPDSFYAFLNSCGESQNNYKILAALLLLTENLDVPLSLEVNETGAFLALKSMSAENDVFWVKICTPPKIADELPNPTENYKLAKSSVLDVLNFFIQNKSNIGLLDQIYPSNEKQHEYSVLERFSSTPGFLIQMYIYYYIEEKNNMTAFIQIVHDLLYEYSQTVQKSICKKEAEDPALACTMSVVEENNTSQPNKESSTGTHAKADKSSTTPMHQTALAVYDAYFIDSSKYNVFNNGEPIKKYNEIMNIKLLSHIDVLMNKLATKKGLNEEEKNLLIKIKEFSWIVKSQDLRSHLYKVYLKCMLNSNLFSSSNEIKYMKSITKMPKERFTDMNKFIVNKQMGFYNYRLALIRYLTLYSIHLNLPESHPVMCFNYNLIQNVLIHDIYIIRQLVCFFSCIKSLWDISEYISNCEEKCDMDLFYYKEELYKIILCVVEIDSPEILYGIIKIHVKEMKKLHNITSVLFSMTCSEQMRVIACLTKNGTTMEYITSILNYLKEDKERTKEKPKNSKNFTCDQLEKTTAILFILIDLSRSNSQRFRDIITQCYNLIVIDSKSLNSITMWGELPLYVLRQRVCFFQDMVNNILKKQKKIDIKLKILLEIHQKAVTEKIELRKKEHMENSLREKNKDLISASSKKTESLNEFNRCADKIQERLINILRETFLSISKFLLYRTFNCLYKLDIGDQEIPDEVGKIKRIYTYIYFSTVDSSFDYSIESNIENACKELIPLKRFLNLDNSDVTEILNDLERLKKEKAIMETSKLAETMQAVRKMNDITKMHLIEEELGKILQLTKVSRDKINENINNLILLELDSSKENELYIMSNVSLISSVIVYVFSTIENIIGGNRS</sequence>
<evidence type="ECO:0000256" key="1">
    <source>
        <dbReference type="SAM" id="MobiDB-lite"/>
    </source>
</evidence>
<evidence type="ECO:0000313" key="3">
    <source>
        <dbReference type="EMBL" id="EIJ89803.1"/>
    </source>
</evidence>
<protein>
    <submittedName>
        <fullName evidence="3">Uncharacterized protein</fullName>
    </submittedName>
</protein>
<accession>I3EKQ6</accession>
<dbReference type="EMBL" id="GL870876">
    <property type="protein sequence ID" value="EIJ89803.1"/>
    <property type="molecule type" value="Genomic_DNA"/>
</dbReference>
<feature type="compositionally biased region" description="Polar residues" evidence="1">
    <location>
        <begin position="347"/>
        <end position="362"/>
    </location>
</feature>
<keyword evidence="2" id="KW-1133">Transmembrane helix</keyword>
<keyword evidence="2" id="KW-0472">Membrane</keyword>
<dbReference type="OrthoDB" id="10331679at2759"/>
<dbReference type="HOGENOM" id="CLU_298280_0_0_1"/>
<dbReference type="VEuPathDB" id="MicrosporidiaDB:NEQG_00573"/>
<feature type="transmembrane region" description="Helical" evidence="2">
    <location>
        <begin position="20"/>
        <end position="38"/>
    </location>
</feature>
<keyword evidence="2" id="KW-0812">Transmembrane</keyword>
<proteinExistence type="predicted"/>
<dbReference type="AlphaFoldDB" id="I3EKQ6"/>
<dbReference type="InParanoid" id="I3EKQ6"/>
<feature type="region of interest" description="Disordered" evidence="1">
    <location>
        <begin position="347"/>
        <end position="371"/>
    </location>
</feature>
<reference evidence="3" key="1">
    <citation type="submission" date="2011-01" db="EMBL/GenBank/DDBJ databases">
        <title>The Genome Sequence of Nematocida parisii strain ERTm3.</title>
        <authorList>
            <consortium name="The Broad Institute Genome Sequencing Platform"/>
            <consortium name="The Broad Institute Genome Sequencing Center for Infectious Disease"/>
            <person name="Cuomo C."/>
            <person name="Troemel E."/>
            <person name="Young S.K."/>
            <person name="Zeng Q."/>
            <person name="Gargeya S."/>
            <person name="Fitzgerald M."/>
            <person name="Haas B."/>
            <person name="Abouelleil A."/>
            <person name="Alvarado L."/>
            <person name="Arachchi H.M."/>
            <person name="Berlin A."/>
            <person name="Chapman S.B."/>
            <person name="Gearin G."/>
            <person name="Goldberg J."/>
            <person name="Griggs A."/>
            <person name="Gujja S."/>
            <person name="Hansen M."/>
            <person name="Heiman D."/>
            <person name="Howarth C."/>
            <person name="Larimer J."/>
            <person name="Lui A."/>
            <person name="MacDonald P.J.P."/>
            <person name="McCowen C."/>
            <person name="Montmayeur A."/>
            <person name="Murphy C."/>
            <person name="Neiman D."/>
            <person name="Pearson M."/>
            <person name="Priest M."/>
            <person name="Roberts A."/>
            <person name="Saif S."/>
            <person name="Shea T."/>
            <person name="Sisk P."/>
            <person name="Stolte C."/>
            <person name="Sykes S."/>
            <person name="Wortman J."/>
            <person name="Nusbaum C."/>
            <person name="Birren B."/>
        </authorList>
    </citation>
    <scope>NUCLEOTIDE SEQUENCE</scope>
    <source>
        <strain evidence="3">ERTm3</strain>
    </source>
</reference>
<organism evidence="3 4">
    <name type="scientific">Nematocida parisii (strain ERTm3)</name>
    <name type="common">Nematode killer fungus</name>
    <dbReference type="NCBI Taxonomy" id="935791"/>
    <lineage>
        <taxon>Eukaryota</taxon>
        <taxon>Fungi</taxon>
        <taxon>Fungi incertae sedis</taxon>
        <taxon>Microsporidia</taxon>
        <taxon>Nematocida</taxon>
    </lineage>
</organism>
<evidence type="ECO:0000313" key="4">
    <source>
        <dbReference type="Proteomes" id="UP000002872"/>
    </source>
</evidence>
<evidence type="ECO:0000256" key="2">
    <source>
        <dbReference type="SAM" id="Phobius"/>
    </source>
</evidence>
<dbReference type="Proteomes" id="UP000002872">
    <property type="component" value="Unassembled WGS sequence"/>
</dbReference>
<gene>
    <name evidence="3" type="ORF">NEQG_00573</name>
</gene>
<keyword evidence="4" id="KW-1185">Reference proteome</keyword>